<keyword evidence="1" id="KW-0812">Transmembrane</keyword>
<organism evidence="2 3">
    <name type="scientific">Mycena sanguinolenta</name>
    <dbReference type="NCBI Taxonomy" id="230812"/>
    <lineage>
        <taxon>Eukaryota</taxon>
        <taxon>Fungi</taxon>
        <taxon>Dikarya</taxon>
        <taxon>Basidiomycota</taxon>
        <taxon>Agaricomycotina</taxon>
        <taxon>Agaricomycetes</taxon>
        <taxon>Agaricomycetidae</taxon>
        <taxon>Agaricales</taxon>
        <taxon>Marasmiineae</taxon>
        <taxon>Mycenaceae</taxon>
        <taxon>Mycena</taxon>
    </lineage>
</organism>
<dbReference type="AlphaFoldDB" id="A0A8H6X7M8"/>
<sequence>MSPTASFMESRRFKATSTALAPVENCNALAVGLDICLILSQTSTALLFFLRVTAVWYPSKIAYAVFSILWIAVLGAGITVPLGVRAAHIGPTTQCIITTEPANIEVAAAMPLINDTAVLLAINYRILAHTIVADSSMARLRVFLGDKGPSALSQALLRSGQHFYL</sequence>
<dbReference type="EMBL" id="JACAZH010000038">
    <property type="protein sequence ID" value="KAF7335942.1"/>
    <property type="molecule type" value="Genomic_DNA"/>
</dbReference>
<dbReference type="Proteomes" id="UP000623467">
    <property type="component" value="Unassembled WGS sequence"/>
</dbReference>
<feature type="transmembrane region" description="Helical" evidence="1">
    <location>
        <begin position="28"/>
        <end position="49"/>
    </location>
</feature>
<feature type="transmembrane region" description="Helical" evidence="1">
    <location>
        <begin position="61"/>
        <end position="84"/>
    </location>
</feature>
<protein>
    <submittedName>
        <fullName evidence="2">Uncharacterized protein</fullName>
    </submittedName>
</protein>
<evidence type="ECO:0000313" key="3">
    <source>
        <dbReference type="Proteomes" id="UP000623467"/>
    </source>
</evidence>
<gene>
    <name evidence="2" type="ORF">MSAN_02307600</name>
</gene>
<name>A0A8H6X7M8_9AGAR</name>
<keyword evidence="3" id="KW-1185">Reference proteome</keyword>
<evidence type="ECO:0000256" key="1">
    <source>
        <dbReference type="SAM" id="Phobius"/>
    </source>
</evidence>
<reference evidence="2" key="1">
    <citation type="submission" date="2020-05" db="EMBL/GenBank/DDBJ databases">
        <title>Mycena genomes resolve the evolution of fungal bioluminescence.</title>
        <authorList>
            <person name="Tsai I.J."/>
        </authorList>
    </citation>
    <scope>NUCLEOTIDE SEQUENCE</scope>
    <source>
        <strain evidence="2">160909Yilan</strain>
    </source>
</reference>
<comment type="caution">
    <text evidence="2">The sequence shown here is derived from an EMBL/GenBank/DDBJ whole genome shotgun (WGS) entry which is preliminary data.</text>
</comment>
<dbReference type="OrthoDB" id="3038990at2759"/>
<evidence type="ECO:0000313" key="2">
    <source>
        <dbReference type="EMBL" id="KAF7335942.1"/>
    </source>
</evidence>
<keyword evidence="1" id="KW-0472">Membrane</keyword>
<accession>A0A8H6X7M8</accession>
<proteinExistence type="predicted"/>
<keyword evidence="1" id="KW-1133">Transmembrane helix</keyword>